<dbReference type="OMA" id="WPPRKQR"/>
<dbReference type="Bgee" id="ENSGGOG00000038233">
    <property type="expression patterns" value="Expressed in testis"/>
</dbReference>
<dbReference type="GeneTree" id="ENSGT00900000143686"/>
<protein>
    <submittedName>
        <fullName evidence="1">Uncharacterized protein</fullName>
    </submittedName>
</protein>
<dbReference type="Proteomes" id="UP000001519">
    <property type="component" value="Chromosome 15"/>
</dbReference>
<reference evidence="1" key="3">
    <citation type="submission" date="2025-08" db="UniProtKB">
        <authorList>
            <consortium name="Ensembl"/>
        </authorList>
    </citation>
    <scope>IDENTIFICATION</scope>
</reference>
<proteinExistence type="predicted"/>
<dbReference type="InParanoid" id="A0A2I2YWF0"/>
<name>A0A2I2YWF0_GORGO</name>
<dbReference type="EMBL" id="CABD030098181">
    <property type="status" value="NOT_ANNOTATED_CDS"/>
    <property type="molecule type" value="Genomic_DNA"/>
</dbReference>
<evidence type="ECO:0000313" key="2">
    <source>
        <dbReference type="Proteomes" id="UP000001519"/>
    </source>
</evidence>
<organism evidence="1 2">
    <name type="scientific">Gorilla gorilla gorilla</name>
    <name type="common">Western lowland gorilla</name>
    <dbReference type="NCBI Taxonomy" id="9595"/>
    <lineage>
        <taxon>Eukaryota</taxon>
        <taxon>Metazoa</taxon>
        <taxon>Chordata</taxon>
        <taxon>Craniata</taxon>
        <taxon>Vertebrata</taxon>
        <taxon>Euteleostomi</taxon>
        <taxon>Mammalia</taxon>
        <taxon>Eutheria</taxon>
        <taxon>Euarchontoglires</taxon>
        <taxon>Primates</taxon>
        <taxon>Haplorrhini</taxon>
        <taxon>Catarrhini</taxon>
        <taxon>Hominidae</taxon>
        <taxon>Gorilla</taxon>
    </lineage>
</organism>
<reference evidence="2" key="1">
    <citation type="submission" date="2011-05" db="EMBL/GenBank/DDBJ databases">
        <title>Insights into the evolution of the great apes provided by the gorilla genome.</title>
        <authorList>
            <person name="Scally A."/>
        </authorList>
    </citation>
    <scope>NUCLEOTIDE SEQUENCE [LARGE SCALE GENOMIC DNA]</scope>
</reference>
<keyword evidence="2" id="KW-1185">Reference proteome</keyword>
<reference evidence="1" key="4">
    <citation type="submission" date="2025-09" db="UniProtKB">
        <authorList>
            <consortium name="Ensembl"/>
        </authorList>
    </citation>
    <scope>IDENTIFICATION</scope>
</reference>
<dbReference type="AlphaFoldDB" id="A0A2I2YWF0"/>
<evidence type="ECO:0000313" key="1">
    <source>
        <dbReference type="Ensembl" id="ENSGGOP00000039271.1"/>
    </source>
</evidence>
<accession>A0A2I2YWF0</accession>
<dbReference type="Ensembl" id="ENSGGOT00000067579.1">
    <property type="protein sequence ID" value="ENSGGOP00000039271.1"/>
    <property type="gene ID" value="ENSGGOG00000038233.1"/>
</dbReference>
<sequence length="89" mass="10387">FQNRREFGENTVWPPRKQRPVRICFIFSSSQINPQFSRDPLWFCASSVPVLLLSMHPHFPSPSQSPQRSFWSAPQPPLCPTVLRLQLPR</sequence>
<reference evidence="1 2" key="2">
    <citation type="journal article" date="2012" name="Nature">
        <title>Insights into hominid evolution from the gorilla genome sequence.</title>
        <authorList>
            <person name="Scally A."/>
            <person name="Dutheil J.Y."/>
            <person name="Hillier L.W."/>
            <person name="Jordan G.E."/>
            <person name="Goodhead I."/>
            <person name="Herrero J."/>
            <person name="Hobolth A."/>
            <person name="Lappalainen T."/>
            <person name="Mailund T."/>
            <person name="Marques-Bonet T."/>
            <person name="McCarthy S."/>
            <person name="Montgomery S.H."/>
            <person name="Schwalie P.C."/>
            <person name="Tang Y.A."/>
            <person name="Ward M.C."/>
            <person name="Xue Y."/>
            <person name="Yngvadottir B."/>
            <person name="Alkan C."/>
            <person name="Andersen L.N."/>
            <person name="Ayub Q."/>
            <person name="Ball E.V."/>
            <person name="Beal K."/>
            <person name="Bradley B.J."/>
            <person name="Chen Y."/>
            <person name="Clee C.M."/>
            <person name="Fitzgerald S."/>
            <person name="Graves T.A."/>
            <person name="Gu Y."/>
            <person name="Heath P."/>
            <person name="Heger A."/>
            <person name="Karakoc E."/>
            <person name="Kolb-Kokocinski A."/>
            <person name="Laird G.K."/>
            <person name="Lunter G."/>
            <person name="Meader S."/>
            <person name="Mort M."/>
            <person name="Mullikin J.C."/>
            <person name="Munch K."/>
            <person name="O'Connor T.D."/>
            <person name="Phillips A.D."/>
            <person name="Prado-Martinez J."/>
            <person name="Rogers A.S."/>
            <person name="Sajjadian S."/>
            <person name="Schmidt D."/>
            <person name="Shaw K."/>
            <person name="Simpson J.T."/>
            <person name="Stenson P.D."/>
            <person name="Turner D.J."/>
            <person name="Vigilant L."/>
            <person name="Vilella A.J."/>
            <person name="Whitener W."/>
            <person name="Zhu B."/>
            <person name="Cooper D.N."/>
            <person name="de Jong P."/>
            <person name="Dermitzakis E.T."/>
            <person name="Eichler E.E."/>
            <person name="Flicek P."/>
            <person name="Goldman N."/>
            <person name="Mundy N.I."/>
            <person name="Ning Z."/>
            <person name="Odom D.T."/>
            <person name="Ponting C.P."/>
            <person name="Quail M.A."/>
            <person name="Ryder O.A."/>
            <person name="Searle S.M."/>
            <person name="Warren W.C."/>
            <person name="Wilson R.K."/>
            <person name="Schierup M.H."/>
            <person name="Rogers J."/>
            <person name="Tyler-Smith C."/>
            <person name="Durbin R."/>
        </authorList>
    </citation>
    <scope>NUCLEOTIDE SEQUENCE [LARGE SCALE GENOMIC DNA]</scope>
</reference>